<evidence type="ECO:0000313" key="3">
    <source>
        <dbReference type="Proteomes" id="UP000242715"/>
    </source>
</evidence>
<dbReference type="Proteomes" id="UP000242715">
    <property type="component" value="Unassembled WGS sequence"/>
</dbReference>
<keyword evidence="3" id="KW-1185">Reference proteome</keyword>
<sequence>MLTHLLADRQEREVISERARADRVEKIVADVESRYTNAKAKLQKEIEDLQSSRDEAVKLGKEKEDAMVQLKVTHTGELDRMKKTHDFDQALWRKRINGERTLRDALIVSCAQAGQDMMALQEYADELEATNNALKEGMSDKYLDGFTLAVEQFRVVFPDLDPELVSQIDVMKKVDGGKLVSRVMSAVSHSASAPSEAAV</sequence>
<dbReference type="AlphaFoldDB" id="A0A2Z6PRN8"/>
<gene>
    <name evidence="2" type="ORF">TSUD_290890</name>
</gene>
<proteinExistence type="predicted"/>
<accession>A0A2Z6PRN8</accession>
<protein>
    <submittedName>
        <fullName evidence="2">Uncharacterized protein</fullName>
    </submittedName>
</protein>
<dbReference type="EMBL" id="DF974666">
    <property type="protein sequence ID" value="GAU49969.1"/>
    <property type="molecule type" value="Genomic_DNA"/>
</dbReference>
<name>A0A2Z6PRN8_TRISU</name>
<organism evidence="2 3">
    <name type="scientific">Trifolium subterraneum</name>
    <name type="common">Subterranean clover</name>
    <dbReference type="NCBI Taxonomy" id="3900"/>
    <lineage>
        <taxon>Eukaryota</taxon>
        <taxon>Viridiplantae</taxon>
        <taxon>Streptophyta</taxon>
        <taxon>Embryophyta</taxon>
        <taxon>Tracheophyta</taxon>
        <taxon>Spermatophyta</taxon>
        <taxon>Magnoliopsida</taxon>
        <taxon>eudicotyledons</taxon>
        <taxon>Gunneridae</taxon>
        <taxon>Pentapetalae</taxon>
        <taxon>rosids</taxon>
        <taxon>fabids</taxon>
        <taxon>Fabales</taxon>
        <taxon>Fabaceae</taxon>
        <taxon>Papilionoideae</taxon>
        <taxon>50 kb inversion clade</taxon>
        <taxon>NPAAA clade</taxon>
        <taxon>Hologalegina</taxon>
        <taxon>IRL clade</taxon>
        <taxon>Trifolieae</taxon>
        <taxon>Trifolium</taxon>
    </lineage>
</organism>
<feature type="coiled-coil region" evidence="1">
    <location>
        <begin position="21"/>
        <end position="59"/>
    </location>
</feature>
<reference evidence="3" key="1">
    <citation type="journal article" date="2017" name="Front. Plant Sci.">
        <title>Climate Clever Clovers: New Paradigm to Reduce the Environmental Footprint of Ruminants by Breeding Low Methanogenic Forages Utilizing Haplotype Variation.</title>
        <authorList>
            <person name="Kaur P."/>
            <person name="Appels R."/>
            <person name="Bayer P.E."/>
            <person name="Keeble-Gagnere G."/>
            <person name="Wang J."/>
            <person name="Hirakawa H."/>
            <person name="Shirasawa K."/>
            <person name="Vercoe P."/>
            <person name="Stefanova K."/>
            <person name="Durmic Z."/>
            <person name="Nichols P."/>
            <person name="Revell C."/>
            <person name="Isobe S.N."/>
            <person name="Edwards D."/>
            <person name="Erskine W."/>
        </authorList>
    </citation>
    <scope>NUCLEOTIDE SEQUENCE [LARGE SCALE GENOMIC DNA]</scope>
    <source>
        <strain evidence="3">cv. Daliak</strain>
    </source>
</reference>
<evidence type="ECO:0000313" key="2">
    <source>
        <dbReference type="EMBL" id="GAU49969.1"/>
    </source>
</evidence>
<evidence type="ECO:0000256" key="1">
    <source>
        <dbReference type="SAM" id="Coils"/>
    </source>
</evidence>
<keyword evidence="1" id="KW-0175">Coiled coil</keyword>